<evidence type="ECO:0000256" key="1">
    <source>
        <dbReference type="SAM" id="MobiDB-lite"/>
    </source>
</evidence>
<gene>
    <name evidence="2" type="ORF">jhhlp_003397</name>
</gene>
<dbReference type="VEuPathDB" id="FungiDB:jhhlp_003397"/>
<organism evidence="2 3">
    <name type="scientific">Lomentospora prolificans</name>
    <dbReference type="NCBI Taxonomy" id="41688"/>
    <lineage>
        <taxon>Eukaryota</taxon>
        <taxon>Fungi</taxon>
        <taxon>Dikarya</taxon>
        <taxon>Ascomycota</taxon>
        <taxon>Pezizomycotina</taxon>
        <taxon>Sordariomycetes</taxon>
        <taxon>Hypocreomycetidae</taxon>
        <taxon>Microascales</taxon>
        <taxon>Microascaceae</taxon>
        <taxon>Lomentospora</taxon>
    </lineage>
</organism>
<sequence>MPGSAAPKVSGDNIRAAIEGKGVKFHIKTGGAKYTAHLQDRATYERMKATRTNSTTSSSSSSTTSSH</sequence>
<dbReference type="OrthoDB" id="5221152at2759"/>
<dbReference type="Proteomes" id="UP000233524">
    <property type="component" value="Unassembled WGS sequence"/>
</dbReference>
<protein>
    <submittedName>
        <fullName evidence="2">Uncharacterized protein</fullName>
    </submittedName>
</protein>
<evidence type="ECO:0000313" key="2">
    <source>
        <dbReference type="EMBL" id="PKS08788.1"/>
    </source>
</evidence>
<dbReference type="AlphaFoldDB" id="A0A2N3N8M4"/>
<feature type="region of interest" description="Disordered" evidence="1">
    <location>
        <begin position="43"/>
        <end position="67"/>
    </location>
</feature>
<name>A0A2N3N8M4_9PEZI</name>
<feature type="compositionally biased region" description="Low complexity" evidence="1">
    <location>
        <begin position="54"/>
        <end position="67"/>
    </location>
</feature>
<evidence type="ECO:0000313" key="3">
    <source>
        <dbReference type="Proteomes" id="UP000233524"/>
    </source>
</evidence>
<reference evidence="2 3" key="1">
    <citation type="journal article" date="2017" name="G3 (Bethesda)">
        <title>First Draft Genome Sequence of the Pathogenic Fungus Lomentospora prolificans (Formerly Scedosporium prolificans).</title>
        <authorList>
            <person name="Luo R."/>
            <person name="Zimin A."/>
            <person name="Workman R."/>
            <person name="Fan Y."/>
            <person name="Pertea G."/>
            <person name="Grossman N."/>
            <person name="Wear M.P."/>
            <person name="Jia B."/>
            <person name="Miller H."/>
            <person name="Casadevall A."/>
            <person name="Timp W."/>
            <person name="Zhang S.X."/>
            <person name="Salzberg S.L."/>
        </authorList>
    </citation>
    <scope>NUCLEOTIDE SEQUENCE [LARGE SCALE GENOMIC DNA]</scope>
    <source>
        <strain evidence="2 3">JHH-5317</strain>
    </source>
</reference>
<proteinExistence type="predicted"/>
<comment type="caution">
    <text evidence="2">The sequence shown here is derived from an EMBL/GenBank/DDBJ whole genome shotgun (WGS) entry which is preliminary data.</text>
</comment>
<dbReference type="EMBL" id="NLAX01000010">
    <property type="protein sequence ID" value="PKS08788.1"/>
    <property type="molecule type" value="Genomic_DNA"/>
</dbReference>
<dbReference type="InParanoid" id="A0A2N3N8M4"/>
<keyword evidence="3" id="KW-1185">Reference proteome</keyword>
<accession>A0A2N3N8M4</accession>